<organism evidence="2 3">
    <name type="scientific">Spiroplasma poulsonii</name>
    <dbReference type="NCBI Taxonomy" id="2138"/>
    <lineage>
        <taxon>Bacteria</taxon>
        <taxon>Bacillati</taxon>
        <taxon>Mycoplasmatota</taxon>
        <taxon>Mollicutes</taxon>
        <taxon>Entomoplasmatales</taxon>
        <taxon>Spiroplasmataceae</taxon>
        <taxon>Spiroplasma</taxon>
    </lineage>
</organism>
<keyword evidence="1" id="KW-0812">Transmembrane</keyword>
<comment type="caution">
    <text evidence="2">The sequence shown here is derived from an EMBL/GenBank/DDBJ whole genome shotgun (WGS) entry which is preliminary data.</text>
</comment>
<dbReference type="Proteomes" id="UP000274545">
    <property type="component" value="Unassembled WGS sequence"/>
</dbReference>
<keyword evidence="1" id="KW-0472">Membrane</keyword>
<accession>A0A3S0UMP9</accession>
<gene>
    <name evidence="2" type="ORF">D6D54_04705</name>
</gene>
<keyword evidence="1" id="KW-1133">Transmembrane helix</keyword>
<evidence type="ECO:0000313" key="2">
    <source>
        <dbReference type="EMBL" id="RUP77015.1"/>
    </source>
</evidence>
<proteinExistence type="predicted"/>
<dbReference type="AlphaFoldDB" id="A0A3S0UMP9"/>
<dbReference type="InterPro" id="IPR015943">
    <property type="entry name" value="WD40/YVTN_repeat-like_dom_sf"/>
</dbReference>
<evidence type="ECO:0000313" key="3">
    <source>
        <dbReference type="Proteomes" id="UP000274545"/>
    </source>
</evidence>
<dbReference type="RefSeq" id="WP_127092916.1">
    <property type="nucleotide sequence ID" value="NZ_RAHC01000004.1"/>
</dbReference>
<reference evidence="2 3" key="1">
    <citation type="journal article" date="2019" name="Genome Biol. Evol.">
        <title>Toxin and genome evolution in a Drosophila defensive symbiosis.</title>
        <authorList>
            <person name="Ballinger M.J."/>
            <person name="Gawryluk R.M."/>
            <person name="Perlman S.J."/>
        </authorList>
    </citation>
    <scope>NUCLEOTIDE SEQUENCE [LARGE SCALE GENOMIC DNA]</scope>
    <source>
        <strain evidence="3">sNeo</strain>
    </source>
</reference>
<evidence type="ECO:0000256" key="1">
    <source>
        <dbReference type="SAM" id="Phobius"/>
    </source>
</evidence>
<dbReference type="EMBL" id="RAHC01000004">
    <property type="protein sequence ID" value="RUP77015.1"/>
    <property type="molecule type" value="Genomic_DNA"/>
</dbReference>
<feature type="transmembrane region" description="Helical" evidence="1">
    <location>
        <begin position="330"/>
        <end position="353"/>
    </location>
</feature>
<sequence length="363" mass="41661">MRKIVVWIVVINSVFFHNFIRSNNILQNVSFSFNNKQYVWTRIEGLDNIFRNAITFGKEKTYFGSSRGLYALTTDNIKATKIKGIDDKVLFLTIDQDNNIYFATEDNYIFIYKNDTSIVKIEGVEADADVTALALDSMNNLYLGTLAGIYYLPAGETVVEKVSWGDYVIFALIIDDQDDVYFTTNKRDFFSYQRNKKDPLVLIQNLNELIYTMAIDQTNNIYLGNYIYQTKTNELNQINLRDRSIYSIAVDANDNIYYCSFLDGVYFLKKGADQVIKTNLFGREVQTIAVDANANIFVNNNEGSFIFQIYNPPIIPDPVVKPKDMVVAKVLGYVFLGTSGAVGISCLGTYLWNKYRYKKSRRR</sequence>
<dbReference type="SUPFAM" id="SSF63829">
    <property type="entry name" value="Calcium-dependent phosphotriesterase"/>
    <property type="match status" value="1"/>
</dbReference>
<name>A0A3S0UMP9_9MOLU</name>
<protein>
    <submittedName>
        <fullName evidence="2">Uncharacterized protein</fullName>
    </submittedName>
</protein>
<dbReference type="Gene3D" id="2.130.10.10">
    <property type="entry name" value="YVTN repeat-like/Quinoprotein amine dehydrogenase"/>
    <property type="match status" value="2"/>
</dbReference>